<feature type="transmembrane region" description="Helical" evidence="6">
    <location>
        <begin position="461"/>
        <end position="480"/>
    </location>
</feature>
<feature type="transmembrane region" description="Helical" evidence="6">
    <location>
        <begin position="30"/>
        <end position="48"/>
    </location>
</feature>
<evidence type="ECO:0000256" key="5">
    <source>
        <dbReference type="PROSITE-ProRule" id="PRU00339"/>
    </source>
</evidence>
<feature type="transmembrane region" description="Helical" evidence="6">
    <location>
        <begin position="430"/>
        <end position="449"/>
    </location>
</feature>
<dbReference type="SMART" id="SM00028">
    <property type="entry name" value="TPR"/>
    <property type="match status" value="3"/>
</dbReference>
<keyword evidence="4 6" id="KW-0472">Membrane</keyword>
<evidence type="ECO:0000256" key="2">
    <source>
        <dbReference type="ARBA" id="ARBA00022692"/>
    </source>
</evidence>
<organism evidence="8 9">
    <name type="scientific">Telmatocola sphagniphila</name>
    <dbReference type="NCBI Taxonomy" id="1123043"/>
    <lineage>
        <taxon>Bacteria</taxon>
        <taxon>Pseudomonadati</taxon>
        <taxon>Planctomycetota</taxon>
        <taxon>Planctomycetia</taxon>
        <taxon>Gemmatales</taxon>
        <taxon>Gemmataceae</taxon>
    </lineage>
</organism>
<dbReference type="InterPro" id="IPR011990">
    <property type="entry name" value="TPR-like_helical_dom_sf"/>
</dbReference>
<evidence type="ECO:0000259" key="7">
    <source>
        <dbReference type="Pfam" id="PF04932"/>
    </source>
</evidence>
<dbReference type="GO" id="GO:0016874">
    <property type="term" value="F:ligase activity"/>
    <property type="evidence" value="ECO:0007669"/>
    <property type="project" value="UniProtKB-KW"/>
</dbReference>
<keyword evidence="5" id="KW-0802">TPR repeat</keyword>
<feature type="domain" description="O-antigen ligase-related" evidence="7">
    <location>
        <begin position="293"/>
        <end position="436"/>
    </location>
</feature>
<gene>
    <name evidence="8" type="ORF">KIH39_20295</name>
</gene>
<name>A0A8E6EXE1_9BACT</name>
<protein>
    <submittedName>
        <fullName evidence="8">O-antigen ligase family protein</fullName>
    </submittedName>
</protein>
<dbReference type="AlphaFoldDB" id="A0A8E6EXE1"/>
<evidence type="ECO:0000256" key="3">
    <source>
        <dbReference type="ARBA" id="ARBA00022989"/>
    </source>
</evidence>
<dbReference type="InterPro" id="IPR007016">
    <property type="entry name" value="O-antigen_ligase-rel_domated"/>
</dbReference>
<feature type="transmembrane region" description="Helical" evidence="6">
    <location>
        <begin position="309"/>
        <end position="327"/>
    </location>
</feature>
<feature type="transmembrane region" description="Helical" evidence="6">
    <location>
        <begin position="183"/>
        <end position="204"/>
    </location>
</feature>
<dbReference type="Proteomes" id="UP000676194">
    <property type="component" value="Chromosome"/>
</dbReference>
<keyword evidence="8" id="KW-0436">Ligase</keyword>
<evidence type="ECO:0000256" key="6">
    <source>
        <dbReference type="SAM" id="Phobius"/>
    </source>
</evidence>
<dbReference type="PANTHER" id="PTHR37422">
    <property type="entry name" value="TEICHURONIC ACID BIOSYNTHESIS PROTEIN TUAE"/>
    <property type="match status" value="1"/>
</dbReference>
<evidence type="ECO:0000256" key="4">
    <source>
        <dbReference type="ARBA" id="ARBA00023136"/>
    </source>
</evidence>
<dbReference type="Gene3D" id="1.25.40.10">
    <property type="entry name" value="Tetratricopeptide repeat domain"/>
    <property type="match status" value="2"/>
</dbReference>
<feature type="transmembrane region" description="Helical" evidence="6">
    <location>
        <begin position="517"/>
        <end position="535"/>
    </location>
</feature>
<feature type="transmembrane region" description="Helical" evidence="6">
    <location>
        <begin position="54"/>
        <end position="74"/>
    </location>
</feature>
<dbReference type="PANTHER" id="PTHR37422:SF13">
    <property type="entry name" value="LIPOPOLYSACCHARIDE BIOSYNTHESIS PROTEIN PA4999-RELATED"/>
    <property type="match status" value="1"/>
</dbReference>
<dbReference type="Pfam" id="PF04932">
    <property type="entry name" value="Wzy_C"/>
    <property type="match status" value="1"/>
</dbReference>
<feature type="repeat" description="TPR" evidence="5">
    <location>
        <begin position="661"/>
        <end position="694"/>
    </location>
</feature>
<dbReference type="RefSeq" id="WP_213495047.1">
    <property type="nucleotide sequence ID" value="NZ_CP074694.1"/>
</dbReference>
<dbReference type="InterPro" id="IPR019734">
    <property type="entry name" value="TPR_rpt"/>
</dbReference>
<comment type="subcellular location">
    <subcellularLocation>
        <location evidence="1">Membrane</location>
        <topology evidence="1">Multi-pass membrane protein</topology>
    </subcellularLocation>
</comment>
<evidence type="ECO:0000313" key="8">
    <source>
        <dbReference type="EMBL" id="QVL31166.1"/>
    </source>
</evidence>
<dbReference type="SUPFAM" id="SSF48452">
    <property type="entry name" value="TPR-like"/>
    <property type="match status" value="1"/>
</dbReference>
<feature type="transmembrane region" description="Helical" evidence="6">
    <location>
        <begin position="287"/>
        <end position="303"/>
    </location>
</feature>
<dbReference type="PROSITE" id="PS50005">
    <property type="entry name" value="TPR"/>
    <property type="match status" value="1"/>
</dbReference>
<feature type="transmembrane region" description="Helical" evidence="6">
    <location>
        <begin position="334"/>
        <end position="353"/>
    </location>
</feature>
<evidence type="ECO:0000313" key="9">
    <source>
        <dbReference type="Proteomes" id="UP000676194"/>
    </source>
</evidence>
<keyword evidence="9" id="KW-1185">Reference proteome</keyword>
<dbReference type="InterPro" id="IPR051533">
    <property type="entry name" value="WaaL-like"/>
</dbReference>
<evidence type="ECO:0000256" key="1">
    <source>
        <dbReference type="ARBA" id="ARBA00004141"/>
    </source>
</evidence>
<feature type="transmembrane region" description="Helical" evidence="6">
    <location>
        <begin position="86"/>
        <end position="104"/>
    </location>
</feature>
<keyword evidence="2 6" id="KW-0812">Transmembrane</keyword>
<dbReference type="GO" id="GO:0016020">
    <property type="term" value="C:membrane"/>
    <property type="evidence" value="ECO:0007669"/>
    <property type="project" value="UniProtKB-SubCell"/>
</dbReference>
<sequence length="865" mass="97967">MGFSFTLRLSYRDRHFVNQKSVKPKSVFQILAEWLVLTVVFLSPWYFGSVDSRSILVLHCALIVLSLLYTFDVLLNPSRKWMNCPIGLLLGAVIVWSVIQLLPIPNALHKILTPGSFALCQDMLPNTAETLLNGEPLPSPQGNNSLSICKYETQRFTEKVLYLFIFYAVLRNMVVSRGFLRKLVYLCLINGFLLSIVGIAKHFGPLPKRVLWTLEVTDAYPFSAFINRDHFAFYANLCVGLGLSLLSVDRSARTTDYMVSKGISTNWRERLVNGVSDVFSVLQNPKIFWVIALLLCILTAILLTQARGAYIGTASGIIVAIFIWSRLPSNRIQIPLMAIVPLCLGSMAIFWFASGYFESKLTDQSIDKQLNSRLPIWGESIRLLPKFGLFGSGGGTYRIVEPLARSTEDMIDDRCDHAHNEYLEALVEGGVPRFLITLAIVWILMKAGYRACRVHAQRSSYGLAIGCVFSLVTAFVHSIGEFAIHLGSVAILVCVISAATMSLAYDYDHRKPSSSRFLAVVSAALFPLLAMMLTWESWKQNDAEVLMRQVEKDAQITQPSLTLEKRLAFSEAAMKAQPKDPEVILNYASCLAESARLPDTTPAQGENDIRKALNLWASARNLSLLHPQPHARIGYYREHLASGDSASTYLERAKRLFPTDSKIWFACGQAYYDTNDFDKAWSNWKQALSLKLNERMFRAVLTQAKARLSPSEIVDLVAPNQVETLQTMMNLLYPSKEEFVEERSPFLSRIMEISKADPVRGNMKPEHYHIRGLIEWELKQYPAAEKDFQSALLFAPTRSDWRIEHGLLLREMGFVNKNPDLFGKAIVEFERVRYEPDKADIARYWIFYIERELDLRGLRKEPDSK</sequence>
<feature type="transmembrane region" description="Helical" evidence="6">
    <location>
        <begin position="231"/>
        <end position="248"/>
    </location>
</feature>
<reference evidence="8" key="1">
    <citation type="submission" date="2021-05" db="EMBL/GenBank/DDBJ databases">
        <title>Complete genome sequence of the cellulolytic planctomycete Telmatocola sphagniphila SP2T and characterization of the first cellulase from planctomycetes.</title>
        <authorList>
            <person name="Rakitin A.L."/>
            <person name="Beletsky A.V."/>
            <person name="Naumoff D.G."/>
            <person name="Kulichevskaya I.S."/>
            <person name="Mardanov A.V."/>
            <person name="Ravin N.V."/>
            <person name="Dedysh S.N."/>
        </authorList>
    </citation>
    <scope>NUCLEOTIDE SEQUENCE</scope>
    <source>
        <strain evidence="8">SP2T</strain>
    </source>
</reference>
<proteinExistence type="predicted"/>
<dbReference type="EMBL" id="CP074694">
    <property type="protein sequence ID" value="QVL31166.1"/>
    <property type="molecule type" value="Genomic_DNA"/>
</dbReference>
<feature type="transmembrane region" description="Helical" evidence="6">
    <location>
        <begin position="486"/>
        <end position="505"/>
    </location>
</feature>
<keyword evidence="3 6" id="KW-1133">Transmembrane helix</keyword>
<accession>A0A8E6EXE1</accession>
<dbReference type="KEGG" id="tsph:KIH39_20295"/>